<reference evidence="2" key="1">
    <citation type="submission" date="2022-10" db="EMBL/GenBank/DDBJ databases">
        <title>WGS of marine actinomycetes from Thailand.</title>
        <authorList>
            <person name="Thawai C."/>
        </authorList>
    </citation>
    <scope>NUCLEOTIDE SEQUENCE</scope>
    <source>
        <strain evidence="2">SW21</strain>
    </source>
</reference>
<feature type="chain" id="PRO_5040778012" description="Peptidase C30 domain-containing protein" evidence="1">
    <location>
        <begin position="32"/>
        <end position="162"/>
    </location>
</feature>
<name>A0A9X3I3K5_9ACTN</name>
<dbReference type="Proteomes" id="UP001143347">
    <property type="component" value="Unassembled WGS sequence"/>
</dbReference>
<sequence length="162" mass="17145">MSVRQSLRHRVAAAAAAVAITGAGVVGLTTAAAGEAAAATEYRMTQCLGLSPNIVDVPFMPSRAIVAQYAGKTYIAVDFTSYWIGVGYRSDARLDWHNTRTNKRGVLRSTTHISPPYQGVHNFVVNTSAIGTGRVNITLNATNSNALWAIPAIACNGSIVIR</sequence>
<accession>A0A9X3I3K5</accession>
<keyword evidence="3" id="KW-1185">Reference proteome</keyword>
<evidence type="ECO:0008006" key="4">
    <source>
        <dbReference type="Google" id="ProtNLM"/>
    </source>
</evidence>
<organism evidence="2 3">
    <name type="scientific">Gordonia aquimaris</name>
    <dbReference type="NCBI Taxonomy" id="2984863"/>
    <lineage>
        <taxon>Bacteria</taxon>
        <taxon>Bacillati</taxon>
        <taxon>Actinomycetota</taxon>
        <taxon>Actinomycetes</taxon>
        <taxon>Mycobacteriales</taxon>
        <taxon>Gordoniaceae</taxon>
        <taxon>Gordonia</taxon>
    </lineage>
</organism>
<gene>
    <name evidence="2" type="ORF">OSB52_06370</name>
</gene>
<evidence type="ECO:0000313" key="3">
    <source>
        <dbReference type="Proteomes" id="UP001143347"/>
    </source>
</evidence>
<proteinExistence type="predicted"/>
<evidence type="ECO:0000256" key="1">
    <source>
        <dbReference type="SAM" id="SignalP"/>
    </source>
</evidence>
<feature type="signal peptide" evidence="1">
    <location>
        <begin position="1"/>
        <end position="31"/>
    </location>
</feature>
<dbReference type="AlphaFoldDB" id="A0A9X3I3K5"/>
<dbReference type="RefSeq" id="WP_266060799.1">
    <property type="nucleotide sequence ID" value="NZ_JAPKFM010000004.1"/>
</dbReference>
<comment type="caution">
    <text evidence="2">The sequence shown here is derived from an EMBL/GenBank/DDBJ whole genome shotgun (WGS) entry which is preliminary data.</text>
</comment>
<keyword evidence="1" id="KW-0732">Signal</keyword>
<protein>
    <recommendedName>
        <fullName evidence="4">Peptidase C30 domain-containing protein</fullName>
    </recommendedName>
</protein>
<evidence type="ECO:0000313" key="2">
    <source>
        <dbReference type="EMBL" id="MCX2963718.1"/>
    </source>
</evidence>
<dbReference type="EMBL" id="JAPKFM010000004">
    <property type="protein sequence ID" value="MCX2963718.1"/>
    <property type="molecule type" value="Genomic_DNA"/>
</dbReference>